<evidence type="ECO:0000313" key="3">
    <source>
        <dbReference type="EMBL" id="PCH38194.1"/>
    </source>
</evidence>
<reference evidence="3 4" key="1">
    <citation type="journal article" date="2012" name="Science">
        <title>The Paleozoic origin of enzymatic lignin decomposition reconstructed from 31 fungal genomes.</title>
        <authorList>
            <person name="Floudas D."/>
            <person name="Binder M."/>
            <person name="Riley R."/>
            <person name="Barry K."/>
            <person name="Blanchette R.A."/>
            <person name="Henrissat B."/>
            <person name="Martinez A.T."/>
            <person name="Otillar R."/>
            <person name="Spatafora J.W."/>
            <person name="Yadav J.S."/>
            <person name="Aerts A."/>
            <person name="Benoit I."/>
            <person name="Boyd A."/>
            <person name="Carlson A."/>
            <person name="Copeland A."/>
            <person name="Coutinho P.M."/>
            <person name="de Vries R.P."/>
            <person name="Ferreira P."/>
            <person name="Findley K."/>
            <person name="Foster B."/>
            <person name="Gaskell J."/>
            <person name="Glotzer D."/>
            <person name="Gorecki P."/>
            <person name="Heitman J."/>
            <person name="Hesse C."/>
            <person name="Hori C."/>
            <person name="Igarashi K."/>
            <person name="Jurgens J.A."/>
            <person name="Kallen N."/>
            <person name="Kersten P."/>
            <person name="Kohler A."/>
            <person name="Kuees U."/>
            <person name="Kumar T.K.A."/>
            <person name="Kuo A."/>
            <person name="LaButti K."/>
            <person name="Larrondo L.F."/>
            <person name="Lindquist E."/>
            <person name="Ling A."/>
            <person name="Lombard V."/>
            <person name="Lucas S."/>
            <person name="Lundell T."/>
            <person name="Martin R."/>
            <person name="McLaughlin D.J."/>
            <person name="Morgenstern I."/>
            <person name="Morin E."/>
            <person name="Murat C."/>
            <person name="Nagy L.G."/>
            <person name="Nolan M."/>
            <person name="Ohm R.A."/>
            <person name="Patyshakuliyeva A."/>
            <person name="Rokas A."/>
            <person name="Ruiz-Duenas F.J."/>
            <person name="Sabat G."/>
            <person name="Salamov A."/>
            <person name="Samejima M."/>
            <person name="Schmutz J."/>
            <person name="Slot J.C."/>
            <person name="St John F."/>
            <person name="Stenlid J."/>
            <person name="Sun H."/>
            <person name="Sun S."/>
            <person name="Syed K."/>
            <person name="Tsang A."/>
            <person name="Wiebenga A."/>
            <person name="Young D."/>
            <person name="Pisabarro A."/>
            <person name="Eastwood D.C."/>
            <person name="Martin F."/>
            <person name="Cullen D."/>
            <person name="Grigoriev I.V."/>
            <person name="Hibbett D.S."/>
        </authorList>
    </citation>
    <scope>NUCLEOTIDE SEQUENCE [LARGE SCALE GENOMIC DNA]</scope>
    <source>
        <strain evidence="3 4">MD-104</strain>
    </source>
</reference>
<keyword evidence="2" id="KW-0472">Membrane</keyword>
<evidence type="ECO:0000313" key="4">
    <source>
        <dbReference type="Proteomes" id="UP000218811"/>
    </source>
</evidence>
<gene>
    <name evidence="3" type="ORF">WOLCODRAFT_161370</name>
</gene>
<dbReference type="Proteomes" id="UP000218811">
    <property type="component" value="Unassembled WGS sequence"/>
</dbReference>
<keyword evidence="4" id="KW-1185">Reference proteome</keyword>
<organism evidence="3 4">
    <name type="scientific">Wolfiporia cocos (strain MD-104)</name>
    <name type="common">Brown rot fungus</name>
    <dbReference type="NCBI Taxonomy" id="742152"/>
    <lineage>
        <taxon>Eukaryota</taxon>
        <taxon>Fungi</taxon>
        <taxon>Dikarya</taxon>
        <taxon>Basidiomycota</taxon>
        <taxon>Agaricomycotina</taxon>
        <taxon>Agaricomycetes</taxon>
        <taxon>Polyporales</taxon>
        <taxon>Phaeolaceae</taxon>
        <taxon>Wolfiporia</taxon>
    </lineage>
</organism>
<protein>
    <submittedName>
        <fullName evidence="3">Uncharacterized protein</fullName>
    </submittedName>
</protein>
<dbReference type="EMBL" id="KB467942">
    <property type="protein sequence ID" value="PCH38194.1"/>
    <property type="molecule type" value="Genomic_DNA"/>
</dbReference>
<dbReference type="AlphaFoldDB" id="A0A2H3JNH4"/>
<accession>A0A2H3JNH4</accession>
<proteinExistence type="predicted"/>
<keyword evidence="2" id="KW-1133">Transmembrane helix</keyword>
<name>A0A2H3JNH4_WOLCO</name>
<feature type="transmembrane region" description="Helical" evidence="2">
    <location>
        <begin position="17"/>
        <end position="37"/>
    </location>
</feature>
<feature type="region of interest" description="Disordered" evidence="1">
    <location>
        <begin position="94"/>
        <end position="117"/>
    </location>
</feature>
<keyword evidence="2" id="KW-0812">Transmembrane</keyword>
<sequence length="117" mass="12946">MNADAGVGSAAHPRMALALYFGSGNLILQALCCVGYLRMEGLLEHLVYSYQLVPNPITMYLIVFIADDGPHHDRLSSYRSQWAFVVVLYETETGLDTEPASPSDRDQQTSKRGTHLT</sequence>
<evidence type="ECO:0000256" key="1">
    <source>
        <dbReference type="SAM" id="MobiDB-lite"/>
    </source>
</evidence>
<evidence type="ECO:0000256" key="2">
    <source>
        <dbReference type="SAM" id="Phobius"/>
    </source>
</evidence>